<sequence length="750" mass="86035">MESIINVTITTSITSLIILSIKALLKNKISPKWQFSLWIIVALRLLVPVLPESNMSIFNAVPQIKNVEVSERALESIGSETRSYITGDIVVGEKDKEFILSNALVQNAVTIWIAGSIIMFIYITGTYFIYHRKTRKLIVLEGGGISSVLEECKRELGINHIIKVRMGGETPLLKGLFNPEIILPEGYTNKELKSVFTHELMHYKHKDILWNVISILLLCIYWYNPIMWFSFFQFRRDMEILCDYRVLEIYNNRKEYAEVLLKTALRKNKFLLCTTSMQNGEKDISKRIKYIAYFKKPKVFWSTIAAIVAIIITSICLTNPVGKAFNVANGLDYGKIYEHKTLYVGDASKVGNLTDKLYYGEYKKGFELQTDSKPYGATINYLIKPGELSQNGVLAVTDKMMKNAAIMFCLIDNVDEITFAFNDGSGIYRFPFNRKLFNEVFNKDIREYATSLQSFKNEFIPMIYKQNWNDVKVPIDNLKHDVKDKVEKNLKVIMSSPKSSSNPQDYIEAHHNEYHNILKMGEEALQYMLTVFESKEVKGIKAHIMMSLCIDLLGDRNNVKEGSYSSPDEWYEKLSPYTASKLPPFKYETSDKIEQMVYLAALEKYSAGKGNITHENTVTIVAPHIFGTYEDGNQLKIFTTVYYNGFKLYDKTLSQDGAGVVPAAIIYTKNNDGTYTFKKYVEAMDGTYFKRSIEDFCKPRSDIAKAIMNHYGNDEDLFRIMRSNLIKYLKDNKMEGIKIKENNGEIVTLT</sequence>
<feature type="domain" description="Peptidase M56" evidence="2">
    <location>
        <begin position="4"/>
        <end position="291"/>
    </location>
</feature>
<evidence type="ECO:0000313" key="5">
    <source>
        <dbReference type="Proteomes" id="UP001500339"/>
    </source>
</evidence>
<dbReference type="CDD" id="cd07341">
    <property type="entry name" value="M56_BlaR1_MecR1_like"/>
    <property type="match status" value="1"/>
</dbReference>
<keyword evidence="5" id="KW-1185">Reference proteome</keyword>
<dbReference type="RefSeq" id="WP_343768142.1">
    <property type="nucleotide sequence ID" value="NZ_BAAACF010000001.1"/>
</dbReference>
<evidence type="ECO:0000259" key="3">
    <source>
        <dbReference type="Pfam" id="PF16107"/>
    </source>
</evidence>
<feature type="domain" description="DUF4825" evidence="3">
    <location>
        <begin position="336"/>
        <end position="424"/>
    </location>
</feature>
<feature type="transmembrane region" description="Helical" evidence="1">
    <location>
        <begin position="6"/>
        <end position="25"/>
    </location>
</feature>
<organism evidence="4 5">
    <name type="scientific">Clostridium malenominatum</name>
    <dbReference type="NCBI Taxonomy" id="1539"/>
    <lineage>
        <taxon>Bacteria</taxon>
        <taxon>Bacillati</taxon>
        <taxon>Bacillota</taxon>
        <taxon>Clostridia</taxon>
        <taxon>Eubacteriales</taxon>
        <taxon>Clostridiaceae</taxon>
        <taxon>Clostridium</taxon>
    </lineage>
</organism>
<dbReference type="PANTHER" id="PTHR34978">
    <property type="entry name" value="POSSIBLE SENSOR-TRANSDUCER PROTEIN BLAR"/>
    <property type="match status" value="1"/>
</dbReference>
<accession>A0ABP3U3P2</accession>
<evidence type="ECO:0000256" key="1">
    <source>
        <dbReference type="SAM" id="Phobius"/>
    </source>
</evidence>
<feature type="transmembrane region" description="Helical" evidence="1">
    <location>
        <begin position="208"/>
        <end position="231"/>
    </location>
</feature>
<keyword evidence="1" id="KW-0472">Membrane</keyword>
<dbReference type="Pfam" id="PF05569">
    <property type="entry name" value="Peptidase_M56"/>
    <property type="match status" value="1"/>
</dbReference>
<feature type="transmembrane region" description="Helical" evidence="1">
    <location>
        <begin position="109"/>
        <end position="130"/>
    </location>
</feature>
<dbReference type="Proteomes" id="UP001500339">
    <property type="component" value="Unassembled WGS sequence"/>
</dbReference>
<protein>
    <recommendedName>
        <fullName evidence="6">Regulatory protein BlaR1</fullName>
    </recommendedName>
</protein>
<dbReference type="EMBL" id="BAAACF010000001">
    <property type="protein sequence ID" value="GAA0722390.1"/>
    <property type="molecule type" value="Genomic_DNA"/>
</dbReference>
<proteinExistence type="predicted"/>
<evidence type="ECO:0008006" key="6">
    <source>
        <dbReference type="Google" id="ProtNLM"/>
    </source>
</evidence>
<evidence type="ECO:0000313" key="4">
    <source>
        <dbReference type="EMBL" id="GAA0722390.1"/>
    </source>
</evidence>
<dbReference type="InterPro" id="IPR052173">
    <property type="entry name" value="Beta-lactam_resp_regulator"/>
</dbReference>
<name>A0ABP3U3P2_9CLOT</name>
<reference evidence="5" key="1">
    <citation type="journal article" date="2019" name="Int. J. Syst. Evol. Microbiol.">
        <title>The Global Catalogue of Microorganisms (GCM) 10K type strain sequencing project: providing services to taxonomists for standard genome sequencing and annotation.</title>
        <authorList>
            <consortium name="The Broad Institute Genomics Platform"/>
            <consortium name="The Broad Institute Genome Sequencing Center for Infectious Disease"/>
            <person name="Wu L."/>
            <person name="Ma J."/>
        </authorList>
    </citation>
    <scope>NUCLEOTIDE SEQUENCE [LARGE SCALE GENOMIC DNA]</scope>
    <source>
        <strain evidence="5">JCM 1405</strain>
    </source>
</reference>
<keyword evidence="1" id="KW-1133">Transmembrane helix</keyword>
<gene>
    <name evidence="4" type="ORF">GCM10008905_13820</name>
</gene>
<keyword evidence="1" id="KW-0812">Transmembrane</keyword>
<dbReference type="InterPro" id="IPR008756">
    <property type="entry name" value="Peptidase_M56"/>
</dbReference>
<dbReference type="PANTHER" id="PTHR34978:SF3">
    <property type="entry name" value="SLR0241 PROTEIN"/>
    <property type="match status" value="1"/>
</dbReference>
<dbReference type="InterPro" id="IPR032250">
    <property type="entry name" value="DUF4825"/>
</dbReference>
<dbReference type="Pfam" id="PF16107">
    <property type="entry name" value="DUF4825"/>
    <property type="match status" value="1"/>
</dbReference>
<feature type="transmembrane region" description="Helical" evidence="1">
    <location>
        <begin position="299"/>
        <end position="317"/>
    </location>
</feature>
<comment type="caution">
    <text evidence="4">The sequence shown here is derived from an EMBL/GenBank/DDBJ whole genome shotgun (WGS) entry which is preliminary data.</text>
</comment>
<evidence type="ECO:0000259" key="2">
    <source>
        <dbReference type="Pfam" id="PF05569"/>
    </source>
</evidence>